<name>A0A1V2UJ77_ENTMU</name>
<dbReference type="Proteomes" id="UP000189299">
    <property type="component" value="Unassembled WGS sequence"/>
</dbReference>
<organism evidence="1 2">
    <name type="scientific">Enterococcus mundtii</name>
    <dbReference type="NCBI Taxonomy" id="53346"/>
    <lineage>
        <taxon>Bacteria</taxon>
        <taxon>Bacillati</taxon>
        <taxon>Bacillota</taxon>
        <taxon>Bacilli</taxon>
        <taxon>Lactobacillales</taxon>
        <taxon>Enterococcaceae</taxon>
        <taxon>Enterococcus</taxon>
    </lineage>
</organism>
<accession>A0A1V2UJ77</accession>
<gene>
    <name evidence="1" type="ORF">BTN92_08015</name>
</gene>
<evidence type="ECO:0000313" key="2">
    <source>
        <dbReference type="Proteomes" id="UP000189299"/>
    </source>
</evidence>
<protein>
    <submittedName>
        <fullName evidence="1">Uncharacterized protein</fullName>
    </submittedName>
</protein>
<evidence type="ECO:0000313" key="1">
    <source>
        <dbReference type="EMBL" id="ONN43378.1"/>
    </source>
</evidence>
<comment type="caution">
    <text evidence="1">The sequence shown here is derived from an EMBL/GenBank/DDBJ whole genome shotgun (WGS) entry which is preliminary data.</text>
</comment>
<proteinExistence type="predicted"/>
<dbReference type="EMBL" id="MSTR01000006">
    <property type="protein sequence ID" value="ONN43378.1"/>
    <property type="molecule type" value="Genomic_DNA"/>
</dbReference>
<reference evidence="1 2" key="1">
    <citation type="submission" date="2016-12" db="EMBL/GenBank/DDBJ databases">
        <authorList>
            <person name="Song W.-J."/>
            <person name="Kurnit D.M."/>
        </authorList>
    </citation>
    <scope>NUCLEOTIDE SEQUENCE [LARGE SCALE GENOMIC DNA]</scope>
    <source>
        <strain evidence="1 2">CGB1038-1_S1</strain>
    </source>
</reference>
<sequence>MHSIERGDMGIKQVTKEFIERKCRERIRKSRKQRYAPTQAVGWCALVGGPYDWPGFVDFSNRCP</sequence>
<dbReference type="AlphaFoldDB" id="A0A1V2UJ77"/>